<dbReference type="PANTHER" id="PTHR24186:SF36">
    <property type="entry name" value="SERINE_THREONINE-PROTEIN PHOSPHATASE 6 REGULATORY ANKYRIN REPEAT SUBUNIT A-LIKE"/>
    <property type="match status" value="1"/>
</dbReference>
<feature type="transmembrane region" description="Helical" evidence="8">
    <location>
        <begin position="470"/>
        <end position="493"/>
    </location>
</feature>
<comment type="caution">
    <text evidence="10">The sequence shown here is derived from an EMBL/GenBank/DDBJ whole genome shotgun (WGS) entry which is preliminary data.</text>
</comment>
<feature type="transmembrane region" description="Helical" evidence="8">
    <location>
        <begin position="581"/>
        <end position="600"/>
    </location>
</feature>
<keyword evidence="5 7" id="KW-0040">ANK repeat</keyword>
<evidence type="ECO:0000256" key="3">
    <source>
        <dbReference type="ARBA" id="ARBA00022737"/>
    </source>
</evidence>
<keyword evidence="2 8" id="KW-0812">Transmembrane</keyword>
<dbReference type="Pfam" id="PF12796">
    <property type="entry name" value="Ank_2"/>
    <property type="match status" value="3"/>
</dbReference>
<feature type="domain" description="PGG" evidence="9">
    <location>
        <begin position="468"/>
        <end position="573"/>
    </location>
</feature>
<dbReference type="PROSITE" id="PS50297">
    <property type="entry name" value="ANK_REP_REGION"/>
    <property type="match status" value="4"/>
</dbReference>
<dbReference type="PROSITE" id="PS50088">
    <property type="entry name" value="ANK_REPEAT"/>
    <property type="match status" value="4"/>
</dbReference>
<reference evidence="10" key="1">
    <citation type="journal article" date="2022" name="Plant J.">
        <title>Strategies of tolerance reflected in two North American maple genomes.</title>
        <authorList>
            <person name="McEvoy S.L."/>
            <person name="Sezen U.U."/>
            <person name="Trouern-Trend A."/>
            <person name="McMahon S.M."/>
            <person name="Schaberg P.G."/>
            <person name="Yang J."/>
            <person name="Wegrzyn J.L."/>
            <person name="Swenson N.G."/>
        </authorList>
    </citation>
    <scope>NUCLEOTIDE SEQUENCE</scope>
    <source>
        <strain evidence="10">91603</strain>
    </source>
</reference>
<feature type="repeat" description="ANK" evidence="7">
    <location>
        <begin position="97"/>
        <end position="119"/>
    </location>
</feature>
<evidence type="ECO:0000256" key="7">
    <source>
        <dbReference type="PROSITE-ProRule" id="PRU00023"/>
    </source>
</evidence>
<keyword evidence="3" id="KW-0677">Repeat</keyword>
<evidence type="ECO:0000313" key="10">
    <source>
        <dbReference type="EMBL" id="KAI9196406.1"/>
    </source>
</evidence>
<keyword evidence="4 8" id="KW-1133">Transmembrane helix</keyword>
<evidence type="ECO:0000256" key="8">
    <source>
        <dbReference type="SAM" id="Phobius"/>
    </source>
</evidence>
<feature type="transmembrane region" description="Helical" evidence="8">
    <location>
        <begin position="513"/>
        <end position="533"/>
    </location>
</feature>
<feature type="transmembrane region" description="Helical" evidence="8">
    <location>
        <begin position="554"/>
        <end position="575"/>
    </location>
</feature>
<dbReference type="InterPro" id="IPR026961">
    <property type="entry name" value="PGG_dom"/>
</dbReference>
<evidence type="ECO:0000256" key="6">
    <source>
        <dbReference type="ARBA" id="ARBA00023136"/>
    </source>
</evidence>
<evidence type="ECO:0000256" key="5">
    <source>
        <dbReference type="ARBA" id="ARBA00023043"/>
    </source>
</evidence>
<dbReference type="Pfam" id="PF13962">
    <property type="entry name" value="PGG"/>
    <property type="match status" value="1"/>
</dbReference>
<dbReference type="Gene3D" id="1.25.40.20">
    <property type="entry name" value="Ankyrin repeat-containing domain"/>
    <property type="match status" value="3"/>
</dbReference>
<proteinExistence type="predicted"/>
<feature type="repeat" description="ANK" evidence="7">
    <location>
        <begin position="213"/>
        <end position="235"/>
    </location>
</feature>
<dbReference type="InterPro" id="IPR036770">
    <property type="entry name" value="Ankyrin_rpt-contain_sf"/>
</dbReference>
<keyword evidence="6 8" id="KW-0472">Membrane</keyword>
<organism evidence="10 11">
    <name type="scientific">Acer negundo</name>
    <name type="common">Box elder</name>
    <dbReference type="NCBI Taxonomy" id="4023"/>
    <lineage>
        <taxon>Eukaryota</taxon>
        <taxon>Viridiplantae</taxon>
        <taxon>Streptophyta</taxon>
        <taxon>Embryophyta</taxon>
        <taxon>Tracheophyta</taxon>
        <taxon>Spermatophyta</taxon>
        <taxon>Magnoliopsida</taxon>
        <taxon>eudicotyledons</taxon>
        <taxon>Gunneridae</taxon>
        <taxon>Pentapetalae</taxon>
        <taxon>rosids</taxon>
        <taxon>malvids</taxon>
        <taxon>Sapindales</taxon>
        <taxon>Sapindaceae</taxon>
        <taxon>Hippocastanoideae</taxon>
        <taxon>Acereae</taxon>
        <taxon>Acer</taxon>
    </lineage>
</organism>
<dbReference type="Proteomes" id="UP001064489">
    <property type="component" value="Chromosome 1"/>
</dbReference>
<feature type="repeat" description="ANK" evidence="7">
    <location>
        <begin position="314"/>
        <end position="337"/>
    </location>
</feature>
<protein>
    <recommendedName>
        <fullName evidence="9">PGG domain-containing protein</fullName>
    </recommendedName>
</protein>
<feature type="repeat" description="ANK" evidence="7">
    <location>
        <begin position="280"/>
        <end position="312"/>
    </location>
</feature>
<evidence type="ECO:0000256" key="2">
    <source>
        <dbReference type="ARBA" id="ARBA00022692"/>
    </source>
</evidence>
<dbReference type="SUPFAM" id="SSF48403">
    <property type="entry name" value="Ankyrin repeat"/>
    <property type="match status" value="2"/>
</dbReference>
<dbReference type="AlphaFoldDB" id="A0AAD5P406"/>
<evidence type="ECO:0000256" key="4">
    <source>
        <dbReference type="ARBA" id="ARBA00022989"/>
    </source>
</evidence>
<dbReference type="EMBL" id="JAJSOW010000003">
    <property type="protein sequence ID" value="KAI9196406.1"/>
    <property type="molecule type" value="Genomic_DNA"/>
</dbReference>
<evidence type="ECO:0000259" key="9">
    <source>
        <dbReference type="Pfam" id="PF13962"/>
    </source>
</evidence>
<dbReference type="InterPro" id="IPR002110">
    <property type="entry name" value="Ankyrin_rpt"/>
</dbReference>
<dbReference type="GO" id="GO:0005886">
    <property type="term" value="C:plasma membrane"/>
    <property type="evidence" value="ECO:0007669"/>
    <property type="project" value="TreeGrafter"/>
</dbReference>
<name>A0AAD5P406_ACENE</name>
<accession>A0AAD5P406</accession>
<gene>
    <name evidence="10" type="ORF">LWI28_023641</name>
</gene>
<evidence type="ECO:0000313" key="11">
    <source>
        <dbReference type="Proteomes" id="UP001064489"/>
    </source>
</evidence>
<comment type="subcellular location">
    <subcellularLocation>
        <location evidence="1">Membrane</location>
        <topology evidence="1">Multi-pass membrane protein</topology>
    </subcellularLocation>
</comment>
<keyword evidence="11" id="KW-1185">Reference proteome</keyword>
<sequence>MEAATVEMIDAAAGSESYINNNIIEENFELLDSVYSAAADGDIDKFQQHAGVLDQILTPYGNTILHIHITARNSQNMDFVREILEMCPELLLKTNKKGETLLHMVARHGHADVAKYLLQECKKPYQNDSELGIKNTRQIDAAVKYGTENKGLDFMERRNRLKDEGASATSQMLQMINEAKDTALHEAVRYNHLDVVKVLTVEDPELPYAANNAGETPLYLAAKRGYADVLQEILSTCISPVDHGPCSRTALHATVIRNNIGITTLLVDDRRVNKSKQDEQGRTPLHLAALLGRIVIAKKLINEDKSAAYKADNKGKTPLHLAAGFGRVGIMRELISRCPGCCELVDNRGWNVFHFASTSKNSKAVELILRYPSLGNLLNEKDEKGNTPFLQAASMNFIITNPKMDLLVFNNENHNAADIVDEHSLKPLNRLLWGRISARIMRCRRILVKEDKDEEGWENEGNPVRLEKNYLVIATLIATVTFAAGITVPGGLIADKGPDQGAPILTRKAAFQAFVILNAISMFWSSYAILTHLTRSYTTNRKKIIGRRMILQGFIGYAMLAMIGAFLAGTCAVLLHSDKKLAISACVVPVVVFVLYIRLIDFSQASVLN</sequence>
<reference evidence="10" key="2">
    <citation type="submission" date="2023-02" db="EMBL/GenBank/DDBJ databases">
        <authorList>
            <person name="Swenson N.G."/>
            <person name="Wegrzyn J.L."/>
            <person name="Mcevoy S.L."/>
        </authorList>
    </citation>
    <scope>NUCLEOTIDE SEQUENCE</scope>
    <source>
        <strain evidence="10">91603</strain>
        <tissue evidence="10">Leaf</tissue>
    </source>
</reference>
<dbReference type="PANTHER" id="PTHR24186">
    <property type="entry name" value="PROTEIN PHOSPHATASE 1 REGULATORY SUBUNIT"/>
    <property type="match status" value="1"/>
</dbReference>
<evidence type="ECO:0000256" key="1">
    <source>
        <dbReference type="ARBA" id="ARBA00004141"/>
    </source>
</evidence>
<dbReference type="SMART" id="SM00248">
    <property type="entry name" value="ANK"/>
    <property type="match status" value="8"/>
</dbReference>